<comment type="caution">
    <text evidence="2">The sequence shown here is derived from an EMBL/GenBank/DDBJ whole genome shotgun (WGS) entry which is preliminary data.</text>
</comment>
<keyword evidence="3" id="KW-1185">Reference proteome</keyword>
<dbReference type="InterPro" id="IPR038153">
    <property type="entry name" value="EvaA-like_sf"/>
</dbReference>
<dbReference type="Pfam" id="PF03559">
    <property type="entry name" value="Hexose_dehydrat"/>
    <property type="match status" value="2"/>
</dbReference>
<organism evidence="2 3">
    <name type="scientific">Streptosporangium longisporum</name>
    <dbReference type="NCBI Taxonomy" id="46187"/>
    <lineage>
        <taxon>Bacteria</taxon>
        <taxon>Bacillati</taxon>
        <taxon>Actinomycetota</taxon>
        <taxon>Actinomycetes</taxon>
        <taxon>Streptosporangiales</taxon>
        <taxon>Streptosporangiaceae</taxon>
        <taxon>Streptosporangium</taxon>
    </lineage>
</organism>
<feature type="domain" description="dTDP-4-dehydro-6-deoxy-alpha-D-glucopyranose 2,3-dehydratase" evidence="1">
    <location>
        <begin position="11"/>
        <end position="213"/>
    </location>
</feature>
<dbReference type="Gene3D" id="3.90.79.40">
    <property type="entry name" value="EvaA sugar 2,3-dehydratase subunit"/>
    <property type="match status" value="2"/>
</dbReference>
<evidence type="ECO:0000313" key="3">
    <source>
        <dbReference type="Proteomes" id="UP001499930"/>
    </source>
</evidence>
<evidence type="ECO:0000313" key="2">
    <source>
        <dbReference type="EMBL" id="GAA3014280.1"/>
    </source>
</evidence>
<protein>
    <submittedName>
        <fullName evidence="2">NDP-hexose 2,3-dehydratase family protein</fullName>
    </submittedName>
</protein>
<feature type="domain" description="dTDP-4-dehydro-6-deoxy-alpha-D-glucopyranose 2,3-dehydratase" evidence="1">
    <location>
        <begin position="248"/>
        <end position="449"/>
    </location>
</feature>
<evidence type="ECO:0000259" key="1">
    <source>
        <dbReference type="Pfam" id="PF03559"/>
    </source>
</evidence>
<dbReference type="EMBL" id="BAAAWD010000011">
    <property type="protein sequence ID" value="GAA3014280.1"/>
    <property type="molecule type" value="Genomic_DNA"/>
</dbReference>
<gene>
    <name evidence="2" type="ORF">GCM10017559_41980</name>
</gene>
<proteinExistence type="predicted"/>
<reference evidence="3" key="1">
    <citation type="journal article" date="2019" name="Int. J. Syst. Evol. Microbiol.">
        <title>The Global Catalogue of Microorganisms (GCM) 10K type strain sequencing project: providing services to taxonomists for standard genome sequencing and annotation.</title>
        <authorList>
            <consortium name="The Broad Institute Genomics Platform"/>
            <consortium name="The Broad Institute Genome Sequencing Center for Infectious Disease"/>
            <person name="Wu L."/>
            <person name="Ma J."/>
        </authorList>
    </citation>
    <scope>NUCLEOTIDE SEQUENCE [LARGE SCALE GENOMIC DNA]</scope>
    <source>
        <strain evidence="3">JCM 3106</strain>
    </source>
</reference>
<dbReference type="InterPro" id="IPR005212">
    <property type="entry name" value="EvaA-like"/>
</dbReference>
<accession>A0ABP6KJJ1</accession>
<name>A0ABP6KJJ1_9ACTN</name>
<dbReference type="RefSeq" id="WP_344897933.1">
    <property type="nucleotide sequence ID" value="NZ_BAAAWD010000011.1"/>
</dbReference>
<sequence length="457" mass="50739">MARDSAVLPLAEFREWFAERHRTERAEVTRIPFADLDGWSFAPGSGNLVHRSGRFFSVEGLRVSTRSDPAASWSQPIINQSEIGILGILAKEIDGVVHFLMQAKMEPGNVNSVQLSPTVQATHSNYVGVHRGAGVPYLEYFTRPRPGGVLVDVLQSEHGSWFWCKRNRNMVVEVTEDVEVRDGFCWLTIGQLQELLRVDNLVNMDSRTVLACVPFDGTVLGGDERDDFCGALRRSVVGGGAALHTTSGLLSWFTAARSTKLVDRWCINLEQVTHWKRSRDEIAHEEGKYFTVAAVAVSGAGREVGSWSQPLFVPVGQGVVAFVVKRIHGVLHVLVHARMEGGLPDMVELAATLQCAPESYEGVPAERRPRFMEYVLNADPSRIRFEAMLSEEGGRFMGAVIRYLVIEAEDDFPVDVPEDYAWVTVGQLSGLLRHSYYINVQARTLVACLQGLWGGER</sequence>
<dbReference type="Proteomes" id="UP001499930">
    <property type="component" value="Unassembled WGS sequence"/>
</dbReference>